<dbReference type="PANTHER" id="PTHR13681:SF24">
    <property type="entry name" value="TUDOR DOMAIN-CONTAINING PROTEIN 3"/>
    <property type="match status" value="1"/>
</dbReference>
<dbReference type="Proteomes" id="UP000007800">
    <property type="component" value="Unassembled WGS sequence"/>
</dbReference>
<name>C5K762_PERM5</name>
<organism evidence="6">
    <name type="scientific">Perkinsus marinus (strain ATCC 50983 / TXsc)</name>
    <dbReference type="NCBI Taxonomy" id="423536"/>
    <lineage>
        <taxon>Eukaryota</taxon>
        <taxon>Sar</taxon>
        <taxon>Alveolata</taxon>
        <taxon>Perkinsozoa</taxon>
        <taxon>Perkinsea</taxon>
        <taxon>Perkinsida</taxon>
        <taxon>Perkinsidae</taxon>
        <taxon>Perkinsus</taxon>
    </lineage>
</organism>
<dbReference type="OrthoDB" id="434939at2759"/>
<dbReference type="AlphaFoldDB" id="C5K762"/>
<feature type="domain" description="RecQ mediated genome instability protein 1 OB-fold" evidence="4">
    <location>
        <begin position="12"/>
        <end position="122"/>
    </location>
</feature>
<evidence type="ECO:0000313" key="6">
    <source>
        <dbReference type="Proteomes" id="UP000007800"/>
    </source>
</evidence>
<evidence type="ECO:0000256" key="2">
    <source>
        <dbReference type="ARBA" id="ARBA00023242"/>
    </source>
</evidence>
<dbReference type="GO" id="GO:0005634">
    <property type="term" value="C:nucleus"/>
    <property type="evidence" value="ECO:0007669"/>
    <property type="project" value="UniProtKB-SubCell"/>
</dbReference>
<dbReference type="InterPro" id="IPR013894">
    <property type="entry name" value="RMI1_OB"/>
</dbReference>
<dbReference type="PANTHER" id="PTHR13681">
    <property type="entry name" value="SURVIVAL OF MOTOR NEURON-RELATED-SPLICING FACTOR 30-RELATED"/>
    <property type="match status" value="1"/>
</dbReference>
<dbReference type="InterPro" id="IPR042470">
    <property type="entry name" value="RMI1_N_C_sf"/>
</dbReference>
<gene>
    <name evidence="5" type="ORF">Pmar_PMAR012374</name>
</gene>
<reference evidence="5 6" key="1">
    <citation type="submission" date="2008-07" db="EMBL/GenBank/DDBJ databases">
        <authorList>
            <person name="El-Sayed N."/>
            <person name="Caler E."/>
            <person name="Inman J."/>
            <person name="Amedeo P."/>
            <person name="Hass B."/>
            <person name="Wortman J."/>
        </authorList>
    </citation>
    <scope>NUCLEOTIDE SEQUENCE [LARGE SCALE GENOMIC DNA]</scope>
    <source>
        <strain evidence="6">ATCC 50983 / TXsc</strain>
    </source>
</reference>
<dbReference type="GeneID" id="9039658"/>
<comment type="subcellular location">
    <subcellularLocation>
        <location evidence="1">Nucleus</location>
    </subcellularLocation>
</comment>
<dbReference type="RefSeq" id="XP_002787601.1">
    <property type="nucleotide sequence ID" value="XM_002787555.1"/>
</dbReference>
<dbReference type="OMA" id="KHTRRNE"/>
<keyword evidence="2" id="KW-0539">Nucleus</keyword>
<evidence type="ECO:0000259" key="4">
    <source>
        <dbReference type="Pfam" id="PF08585"/>
    </source>
</evidence>
<protein>
    <recommendedName>
        <fullName evidence="4">RecQ mediated genome instability protein 1 OB-fold domain-containing protein</fullName>
    </recommendedName>
</protein>
<feature type="region of interest" description="Disordered" evidence="3">
    <location>
        <begin position="249"/>
        <end position="307"/>
    </location>
</feature>
<dbReference type="EMBL" id="GG671079">
    <property type="protein sequence ID" value="EER19397.1"/>
    <property type="molecule type" value="Genomic_DNA"/>
</dbReference>
<sequence>MIDNVQRQIEKARLGAGGVLLQLIKISDISKPAAASATYESSKGSSGGGGGGKRVLLLQATDGTQKKSIESMLSRLDYPQIGTKILLDGSTEVLNGQVLLRPDKVKVVGGTVERLVEAWKANKLAAESRFGSESRTKDASVDGPPKFVSFADRNKIYKRHNQKAPEVVMNKDLAPSEGPAPPSDDQPSSSRFNRGEVGEAAAVVDMAKVSKDAFKSKFDRGASLGAFLNLGKSDELAAAMLLSEAAAVEPPKVTRESGKGKGKGRGRHDDDHNHGKGKGKGKGKGGKGGHRKGGGGGHKGGKGKGRW</sequence>
<evidence type="ECO:0000256" key="1">
    <source>
        <dbReference type="ARBA" id="ARBA00004123"/>
    </source>
</evidence>
<feature type="region of interest" description="Disordered" evidence="3">
    <location>
        <begin position="161"/>
        <end position="193"/>
    </location>
</feature>
<feature type="compositionally biased region" description="Basic residues" evidence="3">
    <location>
        <begin position="275"/>
        <end position="307"/>
    </location>
</feature>
<keyword evidence="6" id="KW-1185">Reference proteome</keyword>
<proteinExistence type="predicted"/>
<dbReference type="Gene3D" id="2.40.50.770">
    <property type="entry name" value="RecQ-mediated genome instability protein Rmi1, C-terminal domain"/>
    <property type="match status" value="1"/>
</dbReference>
<evidence type="ECO:0000313" key="5">
    <source>
        <dbReference type="EMBL" id="EER19397.1"/>
    </source>
</evidence>
<dbReference type="Pfam" id="PF08585">
    <property type="entry name" value="RMI1_N_C"/>
    <property type="match status" value="1"/>
</dbReference>
<accession>C5K762</accession>
<evidence type="ECO:0000256" key="3">
    <source>
        <dbReference type="SAM" id="MobiDB-lite"/>
    </source>
</evidence>
<dbReference type="InParanoid" id="C5K762"/>